<proteinExistence type="predicted"/>
<dbReference type="EMBL" id="JANSHE010007073">
    <property type="protein sequence ID" value="KAJ2965312.1"/>
    <property type="molecule type" value="Genomic_DNA"/>
</dbReference>
<organism evidence="1 2">
    <name type="scientific">Trametes sanguinea</name>
    <dbReference type="NCBI Taxonomy" id="158606"/>
    <lineage>
        <taxon>Eukaryota</taxon>
        <taxon>Fungi</taxon>
        <taxon>Dikarya</taxon>
        <taxon>Basidiomycota</taxon>
        <taxon>Agaricomycotina</taxon>
        <taxon>Agaricomycetes</taxon>
        <taxon>Polyporales</taxon>
        <taxon>Polyporaceae</taxon>
        <taxon>Trametes</taxon>
    </lineage>
</organism>
<protein>
    <submittedName>
        <fullName evidence="1">Uncharacterized protein</fullName>
    </submittedName>
</protein>
<accession>A0ACC1MF54</accession>
<evidence type="ECO:0000313" key="1">
    <source>
        <dbReference type="EMBL" id="KAJ2965312.1"/>
    </source>
</evidence>
<name>A0ACC1MF54_9APHY</name>
<comment type="caution">
    <text evidence="1">The sequence shown here is derived from an EMBL/GenBank/DDBJ whole genome shotgun (WGS) entry which is preliminary data.</text>
</comment>
<gene>
    <name evidence="1" type="ORF">NUW54_g14163</name>
</gene>
<sequence>MFIYPIALIAAFLFGALTDLSLVLLSPALTRFNLPLLTVAPSHVHSFASRSLLPGTFTLVNTSTSLDDTWSDLHYGGCLNLELSSWTLSRRVSPPAIVETPSPALVLSATPTRQHPAVSEHPLAESASHSHATLASSLYSYLAGFLVFSTWVTALYWLAQGYAIVACVFFHRLASAVNVQRMDSPWSFYSLGLLAETSCVACHCGAPGLVNPDLSNVGRIARGVRRVLAPVADPPGCVTEPERQKICERTPRGCRGGRRQHRRRNAEVCDPLD</sequence>
<reference evidence="1" key="1">
    <citation type="submission" date="2022-08" db="EMBL/GenBank/DDBJ databases">
        <title>Genome Sequence of Pycnoporus sanguineus.</title>
        <authorList>
            <person name="Buettner E."/>
        </authorList>
    </citation>
    <scope>NUCLEOTIDE SEQUENCE</scope>
    <source>
        <strain evidence="1">CG-C14</strain>
    </source>
</reference>
<dbReference type="Proteomes" id="UP001144978">
    <property type="component" value="Unassembled WGS sequence"/>
</dbReference>
<keyword evidence="2" id="KW-1185">Reference proteome</keyword>
<evidence type="ECO:0000313" key="2">
    <source>
        <dbReference type="Proteomes" id="UP001144978"/>
    </source>
</evidence>